<dbReference type="AlphaFoldDB" id="A0A0F9TBB9"/>
<name>A0A0F9TBB9_9ZZZZ</name>
<dbReference type="EMBL" id="LAZR01000295">
    <property type="protein sequence ID" value="KKN76469.1"/>
    <property type="molecule type" value="Genomic_DNA"/>
</dbReference>
<evidence type="ECO:0000313" key="1">
    <source>
        <dbReference type="EMBL" id="KKN76469.1"/>
    </source>
</evidence>
<reference evidence="1" key="1">
    <citation type="journal article" date="2015" name="Nature">
        <title>Complex archaea that bridge the gap between prokaryotes and eukaryotes.</title>
        <authorList>
            <person name="Spang A."/>
            <person name="Saw J.H."/>
            <person name="Jorgensen S.L."/>
            <person name="Zaremba-Niedzwiedzka K."/>
            <person name="Martijn J."/>
            <person name="Lind A.E."/>
            <person name="van Eijk R."/>
            <person name="Schleper C."/>
            <person name="Guy L."/>
            <person name="Ettema T.J."/>
        </authorList>
    </citation>
    <scope>NUCLEOTIDE SEQUENCE</scope>
</reference>
<protein>
    <submittedName>
        <fullName evidence="1">Uncharacterized protein</fullName>
    </submittedName>
</protein>
<comment type="caution">
    <text evidence="1">The sequence shown here is derived from an EMBL/GenBank/DDBJ whole genome shotgun (WGS) entry which is preliminary data.</text>
</comment>
<gene>
    <name evidence="1" type="ORF">LCGC14_0369780</name>
</gene>
<proteinExistence type="predicted"/>
<accession>A0A0F9TBB9</accession>
<sequence length="67" mass="7733">MDIKIGELTPAQKKVFKKLGKMQTEALILQGRHRVGLEALWNELDREYTLPKGVYISNGVIYQYEPL</sequence>
<organism evidence="1">
    <name type="scientific">marine sediment metagenome</name>
    <dbReference type="NCBI Taxonomy" id="412755"/>
    <lineage>
        <taxon>unclassified sequences</taxon>
        <taxon>metagenomes</taxon>
        <taxon>ecological metagenomes</taxon>
    </lineage>
</organism>